<dbReference type="eggNOG" id="COG0732">
    <property type="taxonomic scope" value="Bacteria"/>
</dbReference>
<keyword evidence="6" id="KW-1185">Reference proteome</keyword>
<dbReference type="PANTHER" id="PTHR43140">
    <property type="entry name" value="TYPE-1 RESTRICTION ENZYME ECOKI SPECIFICITY PROTEIN"/>
    <property type="match status" value="1"/>
</dbReference>
<feature type="domain" description="Type I restriction modification DNA specificity" evidence="4">
    <location>
        <begin position="200"/>
        <end position="347"/>
    </location>
</feature>
<dbReference type="AlphaFoldDB" id="H5T7Y6"/>
<comment type="similarity">
    <text evidence="1">Belongs to the type-I restriction system S methylase family.</text>
</comment>
<dbReference type="SUPFAM" id="SSF116734">
    <property type="entry name" value="DNA methylase specificity domain"/>
    <property type="match status" value="2"/>
</dbReference>
<dbReference type="Pfam" id="PF01420">
    <property type="entry name" value="Methylase_S"/>
    <property type="match status" value="2"/>
</dbReference>
<dbReference type="GO" id="GO:0003677">
    <property type="term" value="F:DNA binding"/>
    <property type="evidence" value="ECO:0007669"/>
    <property type="project" value="UniProtKB-KW"/>
</dbReference>
<evidence type="ECO:0000259" key="4">
    <source>
        <dbReference type="Pfam" id="PF01420"/>
    </source>
</evidence>
<sequence>MWNMLVLEDACLLISRGISPKYLEAGGVRVLNQKCIRNHTIDYSLARRHDISKKSVKPERFIQKGDVLINSTGHGTLGRVAQVRDEPDELTTVDSHVTIVRPKPEFFYLDYFGFAAIFIEDEIKAAGQGTSGQTELSKTKLKEEFSVSFPTDFEEQQRIVAKLDAAFAEIDSAIFANACNIIKANEIFSQYLSNVETDNLPLEKLINIKTGKLDSNAMVENGEFPFFTCSREIYSIDKFAFECDAVLLAGNNASGDFNVKHYEGKFNAYQRTYVLTVVDSNSLRSRYLYFQLINALSKFKKMSVGAGTKFLKIGMIRSLEIPLPPIIAQDKILVKLEKLLKLSEELHTAYNGKARQLSSLKSAILAQELKGEAA</sequence>
<evidence type="ECO:0000256" key="1">
    <source>
        <dbReference type="ARBA" id="ARBA00010923"/>
    </source>
</evidence>
<reference evidence="5 6" key="1">
    <citation type="journal article" date="2012" name="J. Bacteriol.">
        <title>Genome sequence of proteorhodopsin-containing sea ice bacterium Glaciecola punicea ACAM 611T.</title>
        <authorList>
            <person name="Qin Q.-L."/>
            <person name="Xie B.-B."/>
            <person name="Shu Y.-L."/>
            <person name="Rong J.-C."/>
            <person name="Zhao D.-L."/>
            <person name="Zhang X.-Y."/>
            <person name="Chen X.-L."/>
            <person name="Zhou B.-C."/>
            <person name="Zhanga Y.-Z."/>
        </authorList>
    </citation>
    <scope>NUCLEOTIDE SEQUENCE [LARGE SCALE GENOMIC DNA]</scope>
    <source>
        <strain evidence="5 6">ACAM 611</strain>
    </source>
</reference>
<comment type="caution">
    <text evidence="5">The sequence shown here is derived from an EMBL/GenBank/DDBJ whole genome shotgun (WGS) entry which is preliminary data.</text>
</comment>
<dbReference type="PANTHER" id="PTHR43140:SF1">
    <property type="entry name" value="TYPE I RESTRICTION ENZYME ECOKI SPECIFICITY SUBUNIT"/>
    <property type="match status" value="1"/>
</dbReference>
<evidence type="ECO:0000313" key="6">
    <source>
        <dbReference type="Proteomes" id="UP000053586"/>
    </source>
</evidence>
<feature type="domain" description="Type I restriction modification DNA specificity" evidence="4">
    <location>
        <begin position="62"/>
        <end position="170"/>
    </location>
</feature>
<keyword evidence="2" id="KW-0680">Restriction system</keyword>
<dbReference type="GO" id="GO:0009307">
    <property type="term" value="P:DNA restriction-modification system"/>
    <property type="evidence" value="ECO:0007669"/>
    <property type="project" value="UniProtKB-KW"/>
</dbReference>
<dbReference type="OrthoDB" id="9798929at2"/>
<keyword evidence="3" id="KW-0238">DNA-binding</keyword>
<dbReference type="InterPro" id="IPR000055">
    <property type="entry name" value="Restrct_endonuc_typeI_TRD"/>
</dbReference>
<dbReference type="Gene3D" id="3.90.220.20">
    <property type="entry name" value="DNA methylase specificity domains"/>
    <property type="match status" value="2"/>
</dbReference>
<dbReference type="RefSeq" id="WP_006002628.1">
    <property type="nucleotide sequence ID" value="NZ_BAET01000004.1"/>
</dbReference>
<dbReference type="InterPro" id="IPR051212">
    <property type="entry name" value="Type-I_RE_S_subunit"/>
</dbReference>
<proteinExistence type="inferred from homology"/>
<dbReference type="InterPro" id="IPR044946">
    <property type="entry name" value="Restrct_endonuc_typeI_TRD_sf"/>
</dbReference>
<reference evidence="5 6" key="2">
    <citation type="journal article" date="2017" name="Antonie Van Leeuwenhoek">
        <title>Rhizobium rhizosphaerae sp. nov., a novel species isolated from rice rhizosphere.</title>
        <authorList>
            <person name="Zhao J.J."/>
            <person name="Zhang J."/>
            <person name="Zhang R.J."/>
            <person name="Zhang C.W."/>
            <person name="Yin H.Q."/>
            <person name="Zhang X.X."/>
        </authorList>
    </citation>
    <scope>NUCLEOTIDE SEQUENCE [LARGE SCALE GENOMIC DNA]</scope>
    <source>
        <strain evidence="5 6">ACAM 611</strain>
    </source>
</reference>
<evidence type="ECO:0000256" key="3">
    <source>
        <dbReference type="ARBA" id="ARBA00023125"/>
    </source>
</evidence>
<dbReference type="EMBL" id="BAET01000004">
    <property type="protein sequence ID" value="GAB54413.1"/>
    <property type="molecule type" value="Genomic_DNA"/>
</dbReference>
<gene>
    <name evidence="5" type="ORF">GPUN_0260</name>
</gene>
<name>H5T7Y6_9ALTE</name>
<evidence type="ECO:0000256" key="2">
    <source>
        <dbReference type="ARBA" id="ARBA00022747"/>
    </source>
</evidence>
<dbReference type="Proteomes" id="UP000053586">
    <property type="component" value="Unassembled WGS sequence"/>
</dbReference>
<protein>
    <recommendedName>
        <fullName evidence="4">Type I restriction modification DNA specificity domain-containing protein</fullName>
    </recommendedName>
</protein>
<evidence type="ECO:0000313" key="5">
    <source>
        <dbReference type="EMBL" id="GAB54413.1"/>
    </source>
</evidence>
<dbReference type="REBASE" id="49554">
    <property type="entry name" value="S.Gpu611ORF259P"/>
</dbReference>
<accession>H5T7Y6</accession>
<organism evidence="5 6">
    <name type="scientific">Glaciecola punicea ACAM 611</name>
    <dbReference type="NCBI Taxonomy" id="1121923"/>
    <lineage>
        <taxon>Bacteria</taxon>
        <taxon>Pseudomonadati</taxon>
        <taxon>Pseudomonadota</taxon>
        <taxon>Gammaproteobacteria</taxon>
        <taxon>Alteromonadales</taxon>
        <taxon>Alteromonadaceae</taxon>
        <taxon>Glaciecola</taxon>
    </lineage>
</organism>